<sequence length="1105" mass="122642">MAQPGVRLLSLDGCGTRGLVTLAILRELMDRVDPEGGGNCRPSQYFDIIAGTGLTGLCALLFVRFNYTIDGAIEFARGLSTRLDNVVDLRNRIIQDRLDEDVEWWMRCMEEYKDPKDQIEALRQGIVQDCWSAIIESNVIDSVERSMYMTAGDFDSKLVSGQVEVGRSKAFVVGSESKGWDMDGGISEEHQYHVPILHRTYQCRHGKSTYMLYAVGLGTVASPGVLKPGVILPDFFATGSHTVHNPINLVLDESKNLWPGLQISALISIGTGNFDIVENTLHPFVEEAGKVCKTIAKKNREEADRIERYVLPFDSTMSSAYLRFDNDNFGPFVESAQICRIAEEAKKWMGAPKQATKSSIMSQTISSSRYPNSPEDFIALSSLASLLSSLSVSGYTSESSWISDVIANYILYESFPSGDGSYRKLCMAATAEGLSSAIAHQHRVYADPSAHLEELKTEAAFLNNFVAFGDHASEEDSHSGQLHTIFDCTSAVYYCLVIAREMDRSKLQAPMFSKYLEQLRTHIELPPNDNPKLVEHLENALWISSISALCMAATTQFLCGVKALAYNGDFIRQIGSLFSNLSFSRVSNMIVDPISSVLALLLEDLGSCKLYDTILIALLGMGVEGGSQWSFVNLALIRCEVAQREPSSSLQDETALGSCVKLLHSQAAVWRSARHTLITRCVQNGWLSLIRKIIRSQELVSMKFMEKGTDFDHHVEQAFKSAAKAGQTYMMKSMAEGVGLGHWKRVVNLGDEQGLTAVHLACRNRAPKEVFHLLDLFGGDVNARCHAGRTPLAYCFPDQASLPSLHEDLLDLIFNYQLPTTVSHMKPEVRHGNGSIATVDSRAYDFRIIISHLLSRHADIVTLDNEGMTPLHRAAREGWGNNLDVLFMHYHEESDSQQRESLTIRDYNNRTVLDYARMAGERGDIQGKQDTVIAKMKILQIPIPPESNQTKALLSDAWLTLPIGRRRLTPEPTTERFRSTTPNTMTRPSEVTVFPAPYIYHDPSPPNERFSLESTLASGSSQSQVDSNSGPAMSPASHANAVHNADSPLHFSQPYIYSDPLFPPEGSINSDRGSPPITQNFLSEEPGKSANSRTSRLFQKLKYRR</sequence>
<organism evidence="1 2">
    <name type="scientific">Boeremia exigua</name>
    <dbReference type="NCBI Taxonomy" id="749465"/>
    <lineage>
        <taxon>Eukaryota</taxon>
        <taxon>Fungi</taxon>
        <taxon>Dikarya</taxon>
        <taxon>Ascomycota</taxon>
        <taxon>Pezizomycotina</taxon>
        <taxon>Dothideomycetes</taxon>
        <taxon>Pleosporomycetidae</taxon>
        <taxon>Pleosporales</taxon>
        <taxon>Pleosporineae</taxon>
        <taxon>Didymellaceae</taxon>
        <taxon>Boeremia</taxon>
    </lineage>
</organism>
<dbReference type="Proteomes" id="UP001153331">
    <property type="component" value="Unassembled WGS sequence"/>
</dbReference>
<gene>
    <name evidence="1" type="ORF">OPT61_g6498</name>
</gene>
<name>A0ACC2I6E1_9PLEO</name>
<dbReference type="EMBL" id="JAPHNI010000471">
    <property type="protein sequence ID" value="KAJ8110730.1"/>
    <property type="molecule type" value="Genomic_DNA"/>
</dbReference>
<keyword evidence="2" id="KW-1185">Reference proteome</keyword>
<evidence type="ECO:0000313" key="1">
    <source>
        <dbReference type="EMBL" id="KAJ8110730.1"/>
    </source>
</evidence>
<accession>A0ACC2I6E1</accession>
<protein>
    <submittedName>
        <fullName evidence="1">Uncharacterized protein</fullName>
    </submittedName>
</protein>
<reference evidence="1" key="1">
    <citation type="submission" date="2022-11" db="EMBL/GenBank/DDBJ databases">
        <title>Genome Sequence of Boeremia exigua.</title>
        <authorList>
            <person name="Buettner E."/>
        </authorList>
    </citation>
    <scope>NUCLEOTIDE SEQUENCE</scope>
    <source>
        <strain evidence="1">CU02</strain>
    </source>
</reference>
<evidence type="ECO:0000313" key="2">
    <source>
        <dbReference type="Proteomes" id="UP001153331"/>
    </source>
</evidence>
<comment type="caution">
    <text evidence="1">The sequence shown here is derived from an EMBL/GenBank/DDBJ whole genome shotgun (WGS) entry which is preliminary data.</text>
</comment>
<proteinExistence type="predicted"/>